<organism evidence="2 3">
    <name type="scientific">Chromobacterium amazonense</name>
    <dbReference type="NCBI Taxonomy" id="1382803"/>
    <lineage>
        <taxon>Bacteria</taxon>
        <taxon>Pseudomonadati</taxon>
        <taxon>Pseudomonadota</taxon>
        <taxon>Betaproteobacteria</taxon>
        <taxon>Neisseriales</taxon>
        <taxon>Chromobacteriaceae</taxon>
        <taxon>Chromobacterium</taxon>
    </lineage>
</organism>
<gene>
    <name evidence="2" type="ORF">BUE93_19280</name>
    <name evidence="1" type="ORF">QCL97_017090</name>
</gene>
<reference evidence="2 3" key="1">
    <citation type="submission" date="2017-01" db="EMBL/GenBank/DDBJ databases">
        <title>New insights into the genetic diversity of Chromobacterium isolated from tropical freshwater lake.</title>
        <authorList>
            <person name="Santos A.B."/>
            <person name="Nascimento A.M."/>
            <person name="Da Silva P.C."/>
        </authorList>
    </citation>
    <scope>NUCLEOTIDE SEQUENCE [LARGE SCALE GENOMIC DNA]</scope>
    <source>
        <strain evidence="2 3">56AF</strain>
    </source>
</reference>
<dbReference type="EMBL" id="MTBD01000036">
    <property type="protein sequence ID" value="PRP68888.1"/>
    <property type="molecule type" value="Genomic_DNA"/>
</dbReference>
<dbReference type="Proteomes" id="UP001224516">
    <property type="component" value="Unassembled WGS sequence"/>
</dbReference>
<protein>
    <submittedName>
        <fullName evidence="2">VacJ</fullName>
    </submittedName>
</protein>
<evidence type="ECO:0000313" key="4">
    <source>
        <dbReference type="Proteomes" id="UP001224516"/>
    </source>
</evidence>
<dbReference type="RefSeq" id="WP_043624024.1">
    <property type="nucleotide sequence ID" value="NZ_JAFCYX010000001.1"/>
</dbReference>
<dbReference type="Proteomes" id="UP000239469">
    <property type="component" value="Unassembled WGS sequence"/>
</dbReference>
<dbReference type="EMBL" id="JAVFJF020000046">
    <property type="protein sequence ID" value="MEJ8676449.1"/>
    <property type="molecule type" value="Genomic_DNA"/>
</dbReference>
<proteinExistence type="predicted"/>
<keyword evidence="4" id="KW-1185">Reference proteome</keyword>
<evidence type="ECO:0000313" key="2">
    <source>
        <dbReference type="EMBL" id="PRP68888.1"/>
    </source>
</evidence>
<reference evidence="1 4" key="2">
    <citation type="submission" date="2023-12" db="EMBL/GenBank/DDBJ databases">
        <title>Evaluation and characterization of a potential secondary metabolite violacein from indigenous Chromobacterium amazonense SAM215.</title>
        <authorList>
            <person name="Tarafdar M.R."/>
            <person name="Abedin S.M."/>
            <person name="Atiqua A."/>
            <person name="Saha A."/>
            <person name="Khan S.N."/>
        </authorList>
    </citation>
    <scope>NUCLEOTIDE SEQUENCE [LARGE SCALE GENOMIC DNA]</scope>
    <source>
        <strain evidence="1 4">SAM215</strain>
    </source>
</reference>
<name>A0A2S9WZJ7_9NEIS</name>
<evidence type="ECO:0000313" key="1">
    <source>
        <dbReference type="EMBL" id="MEJ8676449.1"/>
    </source>
</evidence>
<comment type="caution">
    <text evidence="2">The sequence shown here is derived from an EMBL/GenBank/DDBJ whole genome shotgun (WGS) entry which is preliminary data.</text>
</comment>
<dbReference type="AlphaFoldDB" id="A0A2S9WZJ7"/>
<dbReference type="OrthoDB" id="5431733at2"/>
<evidence type="ECO:0000313" key="3">
    <source>
        <dbReference type="Proteomes" id="UP000239469"/>
    </source>
</evidence>
<sequence length="125" mass="14286">MFEVNRSLALLRPQAPFLAWLKSLPGAIDPQLTLETLAADCNALLIPPADDYDSARRFVLQSYRQLFEAELADWCEDQSLWPQNISPNLFQQWFKLEIHSVLTDLATEPLEREAFVPLDLDGRAD</sequence>
<accession>A0A2S9WZJ7</accession>